<evidence type="ECO:0000313" key="9">
    <source>
        <dbReference type="Proteomes" id="UP000799778"/>
    </source>
</evidence>
<evidence type="ECO:0000259" key="7">
    <source>
        <dbReference type="PROSITE" id="PS50069"/>
    </source>
</evidence>
<accession>A0A6A5XEN9</accession>
<dbReference type="EMBL" id="ML978074">
    <property type="protein sequence ID" value="KAF2011380.1"/>
    <property type="molecule type" value="Genomic_DNA"/>
</dbReference>
<dbReference type="Pfam" id="PF26557">
    <property type="entry name" value="Cullin_AB"/>
    <property type="match status" value="1"/>
</dbReference>
<evidence type="ECO:0000256" key="1">
    <source>
        <dbReference type="ARBA" id="ARBA00006019"/>
    </source>
</evidence>
<keyword evidence="3" id="KW-0832">Ubl conjugation</keyword>
<evidence type="ECO:0000256" key="5">
    <source>
        <dbReference type="RuleBase" id="RU003829"/>
    </source>
</evidence>
<feature type="compositionally biased region" description="Polar residues" evidence="6">
    <location>
        <begin position="74"/>
        <end position="86"/>
    </location>
</feature>
<dbReference type="SUPFAM" id="SSF74788">
    <property type="entry name" value="Cullin repeat-like"/>
    <property type="match status" value="1"/>
</dbReference>
<dbReference type="RefSeq" id="XP_033379719.1">
    <property type="nucleotide sequence ID" value="XM_033525361.1"/>
</dbReference>
<evidence type="ECO:0000256" key="4">
    <source>
        <dbReference type="PROSITE-ProRule" id="PRU00330"/>
    </source>
</evidence>
<dbReference type="InterPro" id="IPR016158">
    <property type="entry name" value="Cullin_homology"/>
</dbReference>
<feature type="region of interest" description="Disordered" evidence="6">
    <location>
        <begin position="1"/>
        <end position="54"/>
    </location>
</feature>
<feature type="compositionally biased region" description="Polar residues" evidence="6">
    <location>
        <begin position="16"/>
        <end position="35"/>
    </location>
</feature>
<gene>
    <name evidence="8" type="ORF">BU24DRAFT_397849</name>
</gene>
<evidence type="ECO:0000313" key="8">
    <source>
        <dbReference type="EMBL" id="KAF2011380.1"/>
    </source>
</evidence>
<dbReference type="InterPro" id="IPR059120">
    <property type="entry name" value="Cullin-like_AB"/>
</dbReference>
<dbReference type="InterPro" id="IPR036317">
    <property type="entry name" value="Cullin_homology_sf"/>
</dbReference>
<dbReference type="OrthoDB" id="27073at2759"/>
<dbReference type="Pfam" id="PF10557">
    <property type="entry name" value="Cullin_Nedd8"/>
    <property type="match status" value="1"/>
</dbReference>
<dbReference type="InterPro" id="IPR019559">
    <property type="entry name" value="Cullin_neddylation_domain"/>
</dbReference>
<feature type="region of interest" description="Disordered" evidence="6">
    <location>
        <begin position="70"/>
        <end position="99"/>
    </location>
</feature>
<dbReference type="GO" id="GO:0031625">
    <property type="term" value="F:ubiquitin protein ligase binding"/>
    <property type="evidence" value="ECO:0007669"/>
    <property type="project" value="InterPro"/>
</dbReference>
<dbReference type="PROSITE" id="PS50069">
    <property type="entry name" value="CULLIN_2"/>
    <property type="match status" value="1"/>
</dbReference>
<dbReference type="PANTHER" id="PTHR11932">
    <property type="entry name" value="CULLIN"/>
    <property type="match status" value="1"/>
</dbReference>
<comment type="similarity">
    <text evidence="1 4 5">Belongs to the cullin family.</text>
</comment>
<dbReference type="GO" id="GO:0006511">
    <property type="term" value="P:ubiquitin-dependent protein catabolic process"/>
    <property type="evidence" value="ECO:0007669"/>
    <property type="project" value="InterPro"/>
</dbReference>
<protein>
    <submittedName>
        <fullName evidence="8">Cullin-domain-containing protein</fullName>
    </submittedName>
</protein>
<evidence type="ECO:0000256" key="3">
    <source>
        <dbReference type="ARBA" id="ARBA00022843"/>
    </source>
</evidence>
<dbReference type="InterPro" id="IPR001373">
    <property type="entry name" value="Cullin_N"/>
</dbReference>
<feature type="compositionally biased region" description="Basic residues" evidence="6">
    <location>
        <begin position="1"/>
        <end position="10"/>
    </location>
</feature>
<dbReference type="Gene3D" id="3.30.230.130">
    <property type="entry name" value="Cullin, Chain C, Domain 2"/>
    <property type="match status" value="1"/>
</dbReference>
<dbReference type="Gene3D" id="1.10.10.10">
    <property type="entry name" value="Winged helix-like DNA-binding domain superfamily/Winged helix DNA-binding domain"/>
    <property type="match status" value="1"/>
</dbReference>
<reference evidence="8" key="1">
    <citation type="journal article" date="2020" name="Stud. Mycol.">
        <title>101 Dothideomycetes genomes: a test case for predicting lifestyles and emergence of pathogens.</title>
        <authorList>
            <person name="Haridas S."/>
            <person name="Albert R."/>
            <person name="Binder M."/>
            <person name="Bloem J."/>
            <person name="Labutti K."/>
            <person name="Salamov A."/>
            <person name="Andreopoulos B."/>
            <person name="Baker S."/>
            <person name="Barry K."/>
            <person name="Bills G."/>
            <person name="Bluhm B."/>
            <person name="Cannon C."/>
            <person name="Castanera R."/>
            <person name="Culley D."/>
            <person name="Daum C."/>
            <person name="Ezra D."/>
            <person name="Gonzalez J."/>
            <person name="Henrissat B."/>
            <person name="Kuo A."/>
            <person name="Liang C."/>
            <person name="Lipzen A."/>
            <person name="Lutzoni F."/>
            <person name="Magnuson J."/>
            <person name="Mondo S."/>
            <person name="Nolan M."/>
            <person name="Ohm R."/>
            <person name="Pangilinan J."/>
            <person name="Park H.-J."/>
            <person name="Ramirez L."/>
            <person name="Alfaro M."/>
            <person name="Sun H."/>
            <person name="Tritt A."/>
            <person name="Yoshinaga Y."/>
            <person name="Zwiers L.-H."/>
            <person name="Turgeon B."/>
            <person name="Goodwin S."/>
            <person name="Spatafora J."/>
            <person name="Crous P."/>
            <person name="Grigoriev I."/>
        </authorList>
    </citation>
    <scope>NUCLEOTIDE SEQUENCE</scope>
    <source>
        <strain evidence="8">CBS 175.79</strain>
    </source>
</reference>
<keyword evidence="2" id="KW-1017">Isopeptide bond</keyword>
<dbReference type="InterPro" id="IPR036390">
    <property type="entry name" value="WH_DNA-bd_sf"/>
</dbReference>
<dbReference type="FunFam" id="1.10.10.10:FF:000014">
    <property type="entry name" value="Cullin 1"/>
    <property type="match status" value="1"/>
</dbReference>
<organism evidence="8 9">
    <name type="scientific">Aaosphaeria arxii CBS 175.79</name>
    <dbReference type="NCBI Taxonomy" id="1450172"/>
    <lineage>
        <taxon>Eukaryota</taxon>
        <taxon>Fungi</taxon>
        <taxon>Dikarya</taxon>
        <taxon>Ascomycota</taxon>
        <taxon>Pezizomycotina</taxon>
        <taxon>Dothideomycetes</taxon>
        <taxon>Pleosporomycetidae</taxon>
        <taxon>Pleosporales</taxon>
        <taxon>Pleosporales incertae sedis</taxon>
        <taxon>Aaosphaeria</taxon>
    </lineage>
</organism>
<evidence type="ECO:0000256" key="6">
    <source>
        <dbReference type="SAM" id="MobiDB-lite"/>
    </source>
</evidence>
<feature type="domain" description="Cullin family profile" evidence="7">
    <location>
        <begin position="477"/>
        <end position="742"/>
    </location>
</feature>
<dbReference type="InterPro" id="IPR016159">
    <property type="entry name" value="Cullin_repeat-like_dom_sf"/>
</dbReference>
<evidence type="ECO:0000256" key="2">
    <source>
        <dbReference type="ARBA" id="ARBA00022499"/>
    </source>
</evidence>
<dbReference type="AlphaFoldDB" id="A0A6A5XEN9"/>
<dbReference type="SUPFAM" id="SSF75632">
    <property type="entry name" value="Cullin homology domain"/>
    <property type="match status" value="1"/>
</dbReference>
<name>A0A6A5XEN9_9PLEO</name>
<dbReference type="Proteomes" id="UP000799778">
    <property type="component" value="Unassembled WGS sequence"/>
</dbReference>
<dbReference type="GeneID" id="54282758"/>
<dbReference type="Gene3D" id="1.20.1310.10">
    <property type="entry name" value="Cullin Repeats"/>
    <property type="match status" value="4"/>
</dbReference>
<sequence length="871" mass="98622">MSPTLKRKHSDKTITELFTTQHPKPNSTAALSPTSKRSRIGSSEAPSESAAMSTANMYHFPSRSGKEVIDIASSPDTSPKAPQQKNGLRKATPNIAGGTAPKRMLVKNFKPARKIDPKAFLNQTWEKVDKALDTVFAQGKIDFSLEELYRGVENLCRQGLAKDTCDRLDAKCKRYITDTLKEKVKETLGRKDVDVLRATLQAWATWMDQMKYVAWVFCYLDRSYLLPKQDSLHDISVGLFRSIIFEHEKLKPHIVDGACDLIATDRDGKDLDRGTFGEAIKMFHDMHVYTKHFEPRMLELSQNFIHEWAERESSEKGLAEYVKASRALIKSELARVEHFSLDRSTRRDLVTLLEDHLISRKESRLTNQDEFADLLELNAVEDLKSLYDLLERRNLGSNLKEALSKWIEDTGTAIVFNEKEQDTMVINLLTLKRQLDTIWKTSFHRNAELGHGLRESFETFMNKTKKTSTTWNTDNSKPGEMIAKYVDMLLRGGAKAIPAQLSRKAEKPAAADGAAADVEEDNEDVMFDEDTEVNNQLDQVLDLFRFVHGKAVFEAFYKKDLARRLLMGRSASADAERSMLARLKTECGAGFTANLEQMFKDIELSREEMTSYKTLLASRDTTPNPQPFDLTVSILSASAWPTYPQIPVLIPPSISTTLSAFETHYASKHSGRKLTWHHSLAHCQLRARFPRGNKELIVSSFQAIVLLLFNTSDPTTRIPYTTIAESTSLPPAELNRTLQSLACAKLRPLTKHPKGREIAPTDVFTLNASFTDPKYRVKINTVQLKETPQENKETHERVAQDRNYETQAAIVRIMKARRRIGHAELVAETIKVTRSRGTLDVGGIKRNIDRLIEKEFLERDEEGGGGYCYVA</sequence>
<dbReference type="FunFam" id="1.20.1310.10:FF:000035">
    <property type="entry name" value="Ubiquitin ligase subunit CulD, putative"/>
    <property type="match status" value="1"/>
</dbReference>
<dbReference type="SUPFAM" id="SSF46785">
    <property type="entry name" value="Winged helix' DNA-binding domain"/>
    <property type="match status" value="1"/>
</dbReference>
<dbReference type="InterPro" id="IPR036388">
    <property type="entry name" value="WH-like_DNA-bd_sf"/>
</dbReference>
<dbReference type="Pfam" id="PF00888">
    <property type="entry name" value="Cullin"/>
    <property type="match status" value="1"/>
</dbReference>
<dbReference type="FunFam" id="1.20.1310.10:FF:000031">
    <property type="entry name" value="Ubiquitin ligase subunit CulD"/>
    <property type="match status" value="1"/>
</dbReference>
<dbReference type="InterPro" id="IPR045093">
    <property type="entry name" value="Cullin"/>
</dbReference>
<proteinExistence type="inferred from homology"/>
<dbReference type="SMART" id="SM00884">
    <property type="entry name" value="Cullin_Nedd8"/>
    <property type="match status" value="1"/>
</dbReference>
<keyword evidence="9" id="KW-1185">Reference proteome</keyword>
<dbReference type="SMART" id="SM00182">
    <property type="entry name" value="CULLIN"/>
    <property type="match status" value="1"/>
</dbReference>
<feature type="compositionally biased region" description="Low complexity" evidence="6">
    <location>
        <begin position="42"/>
        <end position="54"/>
    </location>
</feature>